<accession>A0A4U6TEK2</accession>
<dbReference type="PANTHER" id="PTHR24121">
    <property type="entry name" value="NO MECHANORECEPTOR POTENTIAL C, ISOFORM D-RELATED"/>
    <property type="match status" value="1"/>
</dbReference>
<protein>
    <submittedName>
        <fullName evidence="1">Uncharacterized protein</fullName>
    </submittedName>
</protein>
<dbReference type="AlphaFoldDB" id="A0A4U6TEK2"/>
<dbReference type="Gene3D" id="1.25.40.20">
    <property type="entry name" value="Ankyrin repeat-containing domain"/>
    <property type="match status" value="1"/>
</dbReference>
<sequence>MFIAVLRGFRDVSVELLKIQNSADVGACGYNALHAAVKNGNSVIAKMIFEKRPWLARKEPIYRRSSTMKLAVIWDKVDMLRVLLEHNWSLGHVVSSYGCTLLDTAAYQGRVTVALMLIDHCPDTPYSDANGWTCLHEAVCHGRMEFFEFILESPQLRKLVSMRDATGRTALHHAVQRCNPKIVAALLFHKEIDFTMLGNNSRSATWELYHVMDHAKTLNWLFFGFEIS</sequence>
<evidence type="ECO:0000313" key="2">
    <source>
        <dbReference type="Proteomes" id="UP000298652"/>
    </source>
</evidence>
<proteinExistence type="predicted"/>
<dbReference type="PANTHER" id="PTHR24121:SF23">
    <property type="entry name" value="NO MECHANORECEPTOR POTENTIAL C, ISOFORM H"/>
    <property type="match status" value="1"/>
</dbReference>
<dbReference type="InterPro" id="IPR002110">
    <property type="entry name" value="Ankyrin_rpt"/>
</dbReference>
<organism evidence="1 2">
    <name type="scientific">Setaria viridis</name>
    <name type="common">Green bristlegrass</name>
    <name type="synonym">Setaria italica subsp. viridis</name>
    <dbReference type="NCBI Taxonomy" id="4556"/>
    <lineage>
        <taxon>Eukaryota</taxon>
        <taxon>Viridiplantae</taxon>
        <taxon>Streptophyta</taxon>
        <taxon>Embryophyta</taxon>
        <taxon>Tracheophyta</taxon>
        <taxon>Spermatophyta</taxon>
        <taxon>Magnoliopsida</taxon>
        <taxon>Liliopsida</taxon>
        <taxon>Poales</taxon>
        <taxon>Poaceae</taxon>
        <taxon>PACMAD clade</taxon>
        <taxon>Panicoideae</taxon>
        <taxon>Panicodae</taxon>
        <taxon>Paniceae</taxon>
        <taxon>Cenchrinae</taxon>
        <taxon>Setaria</taxon>
    </lineage>
</organism>
<evidence type="ECO:0000313" key="1">
    <source>
        <dbReference type="EMBL" id="TKV99951.1"/>
    </source>
</evidence>
<dbReference type="Pfam" id="PF12796">
    <property type="entry name" value="Ank_2"/>
    <property type="match status" value="1"/>
</dbReference>
<dbReference type="SMART" id="SM00248">
    <property type="entry name" value="ANK"/>
    <property type="match status" value="5"/>
</dbReference>
<gene>
    <name evidence="1" type="ORF">SEVIR_8G077701v2</name>
</gene>
<dbReference type="InterPro" id="IPR036770">
    <property type="entry name" value="Ankyrin_rpt-contain_sf"/>
</dbReference>
<name>A0A4U6TEK2_SETVI</name>
<dbReference type="EMBL" id="CM016559">
    <property type="protein sequence ID" value="TKV99951.1"/>
    <property type="molecule type" value="Genomic_DNA"/>
</dbReference>
<dbReference type="SUPFAM" id="SSF48403">
    <property type="entry name" value="Ankyrin repeat"/>
    <property type="match status" value="1"/>
</dbReference>
<dbReference type="OMA" id="YSDANGW"/>
<dbReference type="Pfam" id="PF13637">
    <property type="entry name" value="Ank_4"/>
    <property type="match status" value="1"/>
</dbReference>
<keyword evidence="2" id="KW-1185">Reference proteome</keyword>
<dbReference type="Proteomes" id="UP000298652">
    <property type="component" value="Chromosome 8"/>
</dbReference>
<reference evidence="1" key="1">
    <citation type="submission" date="2019-03" db="EMBL/GenBank/DDBJ databases">
        <title>WGS assembly of Setaria viridis.</title>
        <authorList>
            <person name="Huang P."/>
            <person name="Jenkins J."/>
            <person name="Grimwood J."/>
            <person name="Barry K."/>
            <person name="Healey A."/>
            <person name="Mamidi S."/>
            <person name="Sreedasyam A."/>
            <person name="Shu S."/>
            <person name="Feldman M."/>
            <person name="Wu J."/>
            <person name="Yu Y."/>
            <person name="Chen C."/>
            <person name="Johnson J."/>
            <person name="Rokhsar D."/>
            <person name="Baxter I."/>
            <person name="Schmutz J."/>
            <person name="Brutnell T."/>
            <person name="Kellogg E."/>
        </authorList>
    </citation>
    <scope>NUCLEOTIDE SEQUENCE [LARGE SCALE GENOMIC DNA]</scope>
</reference>
<dbReference type="Gramene" id="TKV99951">
    <property type="protein sequence ID" value="TKV99951"/>
    <property type="gene ID" value="SEVIR_8G077701v2"/>
</dbReference>